<feature type="active site" description="Charge relay system" evidence="7">
    <location>
        <position position="231"/>
    </location>
</feature>
<protein>
    <recommendedName>
        <fullName evidence="4 8">S-formylglutathione hydrolase</fullName>
        <ecNumber evidence="3 8">3.1.2.12</ecNumber>
    </recommendedName>
</protein>
<dbReference type="Pfam" id="PF00756">
    <property type="entry name" value="Esterase"/>
    <property type="match status" value="1"/>
</dbReference>
<dbReference type="PANTHER" id="PTHR10061:SF0">
    <property type="entry name" value="S-FORMYLGLUTATHIONE HYDROLASE"/>
    <property type="match status" value="1"/>
</dbReference>
<evidence type="ECO:0000256" key="3">
    <source>
        <dbReference type="ARBA" id="ARBA00012479"/>
    </source>
</evidence>
<dbReference type="SUPFAM" id="SSF53474">
    <property type="entry name" value="alpha/beta-Hydrolases"/>
    <property type="match status" value="1"/>
</dbReference>
<comment type="catalytic activity">
    <reaction evidence="8">
        <text>S-formylglutathione + H2O = formate + glutathione + H(+)</text>
        <dbReference type="Rhea" id="RHEA:14961"/>
        <dbReference type="ChEBI" id="CHEBI:15377"/>
        <dbReference type="ChEBI" id="CHEBI:15378"/>
        <dbReference type="ChEBI" id="CHEBI:15740"/>
        <dbReference type="ChEBI" id="CHEBI:57688"/>
        <dbReference type="ChEBI" id="CHEBI:57925"/>
        <dbReference type="EC" id="3.1.2.12"/>
    </reaction>
</comment>
<evidence type="ECO:0000313" key="9">
    <source>
        <dbReference type="EMBL" id="ODN05500.1"/>
    </source>
</evidence>
<evidence type="ECO:0000256" key="1">
    <source>
        <dbReference type="ARBA" id="ARBA00002608"/>
    </source>
</evidence>
<dbReference type="OMA" id="PSDCPWG"/>
<proteinExistence type="inferred from homology"/>
<evidence type="ECO:0000256" key="5">
    <source>
        <dbReference type="ARBA" id="ARBA00022487"/>
    </source>
</evidence>
<dbReference type="STRING" id="48709.A0A1D2NJQ8"/>
<dbReference type="EC" id="3.1.2.12" evidence="3 8"/>
<dbReference type="GO" id="GO:0005829">
    <property type="term" value="C:cytosol"/>
    <property type="evidence" value="ECO:0007669"/>
    <property type="project" value="TreeGrafter"/>
</dbReference>
<dbReference type="GO" id="GO:0046294">
    <property type="term" value="P:formaldehyde catabolic process"/>
    <property type="evidence" value="ECO:0007669"/>
    <property type="project" value="InterPro"/>
</dbReference>
<dbReference type="InterPro" id="IPR029058">
    <property type="entry name" value="AB_hydrolase_fold"/>
</dbReference>
<dbReference type="GO" id="GO:0052689">
    <property type="term" value="F:carboxylic ester hydrolase activity"/>
    <property type="evidence" value="ECO:0007669"/>
    <property type="project" value="UniProtKB-KW"/>
</dbReference>
<reference evidence="9 10" key="1">
    <citation type="journal article" date="2016" name="Genome Biol. Evol.">
        <title>Gene Family Evolution Reflects Adaptation to Soil Environmental Stressors in the Genome of the Collembolan Orchesella cincta.</title>
        <authorList>
            <person name="Faddeeva-Vakhrusheva A."/>
            <person name="Derks M.F."/>
            <person name="Anvar S.Y."/>
            <person name="Agamennone V."/>
            <person name="Suring W."/>
            <person name="Smit S."/>
            <person name="van Straalen N.M."/>
            <person name="Roelofs D."/>
        </authorList>
    </citation>
    <scope>NUCLEOTIDE SEQUENCE [LARGE SCALE GENOMIC DNA]</scope>
    <source>
        <tissue evidence="9">Mixed pool</tissue>
    </source>
</reference>
<dbReference type="InterPro" id="IPR000801">
    <property type="entry name" value="Esterase-like"/>
</dbReference>
<keyword evidence="5 8" id="KW-0719">Serine esterase</keyword>
<evidence type="ECO:0000256" key="8">
    <source>
        <dbReference type="RuleBase" id="RU363068"/>
    </source>
</evidence>
<evidence type="ECO:0000256" key="2">
    <source>
        <dbReference type="ARBA" id="ARBA00005622"/>
    </source>
</evidence>
<dbReference type="FunFam" id="3.40.50.1820:FF:000002">
    <property type="entry name" value="S-formylglutathione hydrolase"/>
    <property type="match status" value="1"/>
</dbReference>
<keyword evidence="10" id="KW-1185">Reference proteome</keyword>
<evidence type="ECO:0000256" key="4">
    <source>
        <dbReference type="ARBA" id="ARBA00016774"/>
    </source>
</evidence>
<dbReference type="Proteomes" id="UP000094527">
    <property type="component" value="Unassembled WGS sequence"/>
</dbReference>
<evidence type="ECO:0000313" key="10">
    <source>
        <dbReference type="Proteomes" id="UP000094527"/>
    </source>
</evidence>
<comment type="function">
    <text evidence="1 8">Serine hydrolase involved in the detoxification of formaldehyde.</text>
</comment>
<dbReference type="InterPro" id="IPR014186">
    <property type="entry name" value="S-formylglutathione_hydrol"/>
</dbReference>
<evidence type="ECO:0000256" key="7">
    <source>
        <dbReference type="PIRSR" id="PIRSR614186-1"/>
    </source>
</evidence>
<sequence>MAGASVELVSSVKCFNGFQKVYKHVSKELNCSMNFSLYEPVKANPEEKFPVLFYLSGLTCTEQNFIQKSGFQRFASEKKLIVVGPDTSPRGCNLPGDSERWDFGVSAGCYLDALMEPWSKNYRMYSYVTKELTQLIKDNFPNTGKFGIFGHSMGGHGAMVIGLRNPDLFLSLSAFAPICNPTQTEWGKDVAFKNYLGEENRAKWNIYDSTEVIKSYDGPERNILVDQGDDDEFLNTILLPQNLKAAADSNPKVKVNLRMHPGFNHSYFFISTFMADHIEHHAKILNA</sequence>
<evidence type="ECO:0000256" key="6">
    <source>
        <dbReference type="ARBA" id="ARBA00022801"/>
    </source>
</evidence>
<dbReference type="NCBIfam" id="TIGR02821">
    <property type="entry name" value="fghA_ester_D"/>
    <property type="match status" value="1"/>
</dbReference>
<dbReference type="OrthoDB" id="420518at2759"/>
<organism evidence="9 10">
    <name type="scientific">Orchesella cincta</name>
    <name type="common">Springtail</name>
    <name type="synonym">Podura cincta</name>
    <dbReference type="NCBI Taxonomy" id="48709"/>
    <lineage>
        <taxon>Eukaryota</taxon>
        <taxon>Metazoa</taxon>
        <taxon>Ecdysozoa</taxon>
        <taxon>Arthropoda</taxon>
        <taxon>Hexapoda</taxon>
        <taxon>Collembola</taxon>
        <taxon>Entomobryomorpha</taxon>
        <taxon>Entomobryoidea</taxon>
        <taxon>Orchesellidae</taxon>
        <taxon>Orchesellinae</taxon>
        <taxon>Orchesella</taxon>
    </lineage>
</organism>
<keyword evidence="6 8" id="KW-0378">Hydrolase</keyword>
<comment type="subcellular location">
    <subcellularLocation>
        <location evidence="8">Cytoplasm</location>
    </subcellularLocation>
</comment>
<comment type="caution">
    <text evidence="9">The sequence shown here is derived from an EMBL/GenBank/DDBJ whole genome shotgun (WGS) entry which is preliminary data.</text>
</comment>
<dbReference type="EMBL" id="LJIJ01000022">
    <property type="protein sequence ID" value="ODN05500.1"/>
    <property type="molecule type" value="Genomic_DNA"/>
</dbReference>
<comment type="similarity">
    <text evidence="2 8">Belongs to the esterase D family.</text>
</comment>
<name>A0A1D2NJQ8_ORCCI</name>
<dbReference type="AlphaFoldDB" id="A0A1D2NJQ8"/>
<accession>A0A1D2NJQ8</accession>
<keyword evidence="8" id="KW-0963">Cytoplasm</keyword>
<feature type="active site" description="Charge relay system" evidence="7">
    <location>
        <position position="152"/>
    </location>
</feature>
<feature type="active site" description="Charge relay system" evidence="7">
    <location>
        <position position="265"/>
    </location>
</feature>
<gene>
    <name evidence="9" type="ORF">Ocin01_01207</name>
</gene>
<dbReference type="PANTHER" id="PTHR10061">
    <property type="entry name" value="S-FORMYLGLUTATHIONE HYDROLASE"/>
    <property type="match status" value="1"/>
</dbReference>
<dbReference type="Gene3D" id="3.40.50.1820">
    <property type="entry name" value="alpha/beta hydrolase"/>
    <property type="match status" value="1"/>
</dbReference>
<dbReference type="GO" id="GO:0018738">
    <property type="term" value="F:S-formylglutathione hydrolase activity"/>
    <property type="evidence" value="ECO:0007669"/>
    <property type="project" value="UniProtKB-EC"/>
</dbReference>